<dbReference type="AlphaFoldDB" id="A0A9E7EF04"/>
<feature type="region of interest" description="Disordered" evidence="1">
    <location>
        <begin position="27"/>
        <end position="73"/>
    </location>
</feature>
<evidence type="ECO:0000313" key="2">
    <source>
        <dbReference type="EMBL" id="URD74658.1"/>
    </source>
</evidence>
<protein>
    <submittedName>
        <fullName evidence="2">Uncharacterized protein</fullName>
    </submittedName>
</protein>
<name>A0A9E7EF04_9LILI</name>
<keyword evidence="3" id="KW-1185">Reference proteome</keyword>
<dbReference type="EMBL" id="CP097502">
    <property type="protein sequence ID" value="URD74658.1"/>
    <property type="molecule type" value="Genomic_DNA"/>
</dbReference>
<gene>
    <name evidence="2" type="ORF">MUK42_37670</name>
</gene>
<dbReference type="Proteomes" id="UP001055439">
    <property type="component" value="Chromosome 1"/>
</dbReference>
<evidence type="ECO:0000313" key="3">
    <source>
        <dbReference type="Proteomes" id="UP001055439"/>
    </source>
</evidence>
<sequence length="108" mass="12027">MKVIRTRSDKDPELRFELLRRFGSINRLESGPSPTDRGIFGGGAPPPYQSPIADGREPRLKPIGLPSPSSTSLPRRHPFRIGVLPSVFFSGDCHRFLHSAFGKLLEVF</sequence>
<accession>A0A9E7EF04</accession>
<evidence type="ECO:0000256" key="1">
    <source>
        <dbReference type="SAM" id="MobiDB-lite"/>
    </source>
</evidence>
<organism evidence="2 3">
    <name type="scientific">Musa troglodytarum</name>
    <name type="common">fe'i banana</name>
    <dbReference type="NCBI Taxonomy" id="320322"/>
    <lineage>
        <taxon>Eukaryota</taxon>
        <taxon>Viridiplantae</taxon>
        <taxon>Streptophyta</taxon>
        <taxon>Embryophyta</taxon>
        <taxon>Tracheophyta</taxon>
        <taxon>Spermatophyta</taxon>
        <taxon>Magnoliopsida</taxon>
        <taxon>Liliopsida</taxon>
        <taxon>Zingiberales</taxon>
        <taxon>Musaceae</taxon>
        <taxon>Musa</taxon>
    </lineage>
</organism>
<reference evidence="2" key="1">
    <citation type="submission" date="2022-05" db="EMBL/GenBank/DDBJ databases">
        <title>The Musa troglodytarum L. genome provides insights into the mechanism of non-climacteric behaviour and enrichment of carotenoids.</title>
        <authorList>
            <person name="Wang J."/>
        </authorList>
    </citation>
    <scope>NUCLEOTIDE SEQUENCE</scope>
    <source>
        <tissue evidence="2">Leaf</tissue>
    </source>
</reference>
<proteinExistence type="predicted"/>